<evidence type="ECO:0000259" key="1">
    <source>
        <dbReference type="PROSITE" id="PS50104"/>
    </source>
</evidence>
<gene>
    <name evidence="2" type="ORF">ENV41_01120</name>
</gene>
<dbReference type="SUPFAM" id="SSF52200">
    <property type="entry name" value="Toll/Interleukin receptor TIR domain"/>
    <property type="match status" value="1"/>
</dbReference>
<dbReference type="AlphaFoldDB" id="A0A7V3J9B0"/>
<dbReference type="InterPro" id="IPR000157">
    <property type="entry name" value="TIR_dom"/>
</dbReference>
<dbReference type="EMBL" id="DTGG01000036">
    <property type="protein sequence ID" value="HFZ08720.1"/>
    <property type="molecule type" value="Genomic_DNA"/>
</dbReference>
<evidence type="ECO:0000313" key="2">
    <source>
        <dbReference type="EMBL" id="HFZ08720.1"/>
    </source>
</evidence>
<dbReference type="SMART" id="SM00255">
    <property type="entry name" value="TIR"/>
    <property type="match status" value="1"/>
</dbReference>
<accession>A0A7V3J9B0</accession>
<organism evidence="2">
    <name type="scientific">candidate division CPR3 bacterium</name>
    <dbReference type="NCBI Taxonomy" id="2268181"/>
    <lineage>
        <taxon>Bacteria</taxon>
        <taxon>Bacteria division CPR3</taxon>
    </lineage>
</organism>
<dbReference type="PROSITE" id="PS50104">
    <property type="entry name" value="TIR"/>
    <property type="match status" value="1"/>
</dbReference>
<dbReference type="Gene3D" id="3.40.50.10140">
    <property type="entry name" value="Toll/interleukin-1 receptor homology (TIR) domain"/>
    <property type="match status" value="1"/>
</dbReference>
<dbReference type="Pfam" id="PF13676">
    <property type="entry name" value="TIR_2"/>
    <property type="match status" value="1"/>
</dbReference>
<protein>
    <submittedName>
        <fullName evidence="2">TIR domain-containing protein</fullName>
    </submittedName>
</protein>
<comment type="caution">
    <text evidence="2">The sequence shown here is derived from an EMBL/GenBank/DDBJ whole genome shotgun (WGS) entry which is preliminary data.</text>
</comment>
<dbReference type="InterPro" id="IPR028994">
    <property type="entry name" value="Integrin_alpha_N"/>
</dbReference>
<dbReference type="SUPFAM" id="SSF69318">
    <property type="entry name" value="Integrin alpha N-terminal domain"/>
    <property type="match status" value="1"/>
</dbReference>
<dbReference type="InterPro" id="IPR035897">
    <property type="entry name" value="Toll_tir_struct_dom_sf"/>
</dbReference>
<feature type="domain" description="TIR" evidence="1">
    <location>
        <begin position="4"/>
        <end position="139"/>
    </location>
</feature>
<sequence length="355" mass="40724">MVVKMPKIFISHSKKDKPIVNFFVDDILIGGLGIKIVDIFCTSIDGSKIKSGEDWRNDIKDALQESKVTFLIITPNYKSSEICQNEMGAAWVLSCKVIPLIVEPITYTSCGILQEPKQIEKLTDEGSLDRIKDILQEELGIPPEELKSDRWSAKKHDFLSKIKKHLENNPFEELEGTFPDSKERRPRLLHGEFIKEFMWSFEECEEKRIEVDLDGDGAKETILLGRDHPNGTRFYLIKQNKCFPMDIPVADEFDFPKEGHYFHIAILDVNGDLYPEIICAVGNGSFELFVEIWAFDHHLWNSTPRGKHINPMKRIARFEDEKIAIIQPGGKIIFPADLGPEGIYQWDGKEFKNLS</sequence>
<name>A0A7V3J9B0_UNCC3</name>
<dbReference type="GO" id="GO:0007165">
    <property type="term" value="P:signal transduction"/>
    <property type="evidence" value="ECO:0007669"/>
    <property type="project" value="InterPro"/>
</dbReference>
<proteinExistence type="predicted"/>
<reference evidence="2" key="1">
    <citation type="journal article" date="2020" name="mSystems">
        <title>Genome- and Community-Level Interaction Insights into Carbon Utilization and Element Cycling Functions of Hydrothermarchaeota in Hydrothermal Sediment.</title>
        <authorList>
            <person name="Zhou Z."/>
            <person name="Liu Y."/>
            <person name="Xu W."/>
            <person name="Pan J."/>
            <person name="Luo Z.H."/>
            <person name="Li M."/>
        </authorList>
    </citation>
    <scope>NUCLEOTIDE SEQUENCE [LARGE SCALE GENOMIC DNA]</scope>
    <source>
        <strain evidence="2">SpSt-757</strain>
    </source>
</reference>